<dbReference type="SUPFAM" id="SSF46894">
    <property type="entry name" value="C-terminal effector domain of the bipartite response regulators"/>
    <property type="match status" value="1"/>
</dbReference>
<evidence type="ECO:0000313" key="6">
    <source>
        <dbReference type="Proteomes" id="UP000198915"/>
    </source>
</evidence>
<dbReference type="RefSeq" id="WP_092268524.1">
    <property type="nucleotide sequence ID" value="NZ_FORT01000007.1"/>
</dbReference>
<evidence type="ECO:0000256" key="2">
    <source>
        <dbReference type="ARBA" id="ARBA00023125"/>
    </source>
</evidence>
<dbReference type="PRINTS" id="PR00038">
    <property type="entry name" value="HTHLUXR"/>
</dbReference>
<organism evidence="5 6">
    <name type="scientific">Brevibacillus centrosporus</name>
    <dbReference type="NCBI Taxonomy" id="54910"/>
    <lineage>
        <taxon>Bacteria</taxon>
        <taxon>Bacillati</taxon>
        <taxon>Bacillota</taxon>
        <taxon>Bacilli</taxon>
        <taxon>Bacillales</taxon>
        <taxon>Paenibacillaceae</taxon>
        <taxon>Brevibacillus</taxon>
    </lineage>
</organism>
<name>A0A1I3VKF7_9BACL</name>
<dbReference type="EMBL" id="FORT01000007">
    <property type="protein sequence ID" value="SFJ95670.1"/>
    <property type="molecule type" value="Genomic_DNA"/>
</dbReference>
<dbReference type="STRING" id="1884381.SAMN05518846_10752"/>
<dbReference type="InterPro" id="IPR016032">
    <property type="entry name" value="Sig_transdc_resp-reg_C-effctor"/>
</dbReference>
<reference evidence="6" key="1">
    <citation type="submission" date="2016-10" db="EMBL/GenBank/DDBJ databases">
        <authorList>
            <person name="Varghese N."/>
            <person name="Submissions S."/>
        </authorList>
    </citation>
    <scope>NUCLEOTIDE SEQUENCE [LARGE SCALE GENOMIC DNA]</scope>
    <source>
        <strain evidence="6">OK042</strain>
    </source>
</reference>
<dbReference type="InterPro" id="IPR036388">
    <property type="entry name" value="WH-like_DNA-bd_sf"/>
</dbReference>
<keyword evidence="2" id="KW-0238">DNA-binding</keyword>
<gene>
    <name evidence="5" type="ORF">SAMN05518846_10752</name>
</gene>
<evidence type="ECO:0000256" key="3">
    <source>
        <dbReference type="ARBA" id="ARBA00023163"/>
    </source>
</evidence>
<dbReference type="GO" id="GO:0003677">
    <property type="term" value="F:DNA binding"/>
    <property type="evidence" value="ECO:0007669"/>
    <property type="project" value="UniProtKB-KW"/>
</dbReference>
<dbReference type="CDD" id="cd06170">
    <property type="entry name" value="LuxR_C_like"/>
    <property type="match status" value="1"/>
</dbReference>
<proteinExistence type="predicted"/>
<accession>A0A1I3VKF7</accession>
<dbReference type="SMART" id="SM00421">
    <property type="entry name" value="HTH_LUXR"/>
    <property type="match status" value="1"/>
</dbReference>
<feature type="domain" description="HTH luxR-type" evidence="4">
    <location>
        <begin position="64"/>
        <end position="129"/>
    </location>
</feature>
<dbReference type="Gene3D" id="1.10.10.10">
    <property type="entry name" value="Winged helix-like DNA-binding domain superfamily/Winged helix DNA-binding domain"/>
    <property type="match status" value="1"/>
</dbReference>
<dbReference type="PANTHER" id="PTHR44688">
    <property type="entry name" value="DNA-BINDING TRANSCRIPTIONAL ACTIVATOR DEVR_DOSR"/>
    <property type="match status" value="1"/>
</dbReference>
<dbReference type="Proteomes" id="UP000198915">
    <property type="component" value="Unassembled WGS sequence"/>
</dbReference>
<dbReference type="AlphaFoldDB" id="A0A1I3VKF7"/>
<keyword evidence="3" id="KW-0804">Transcription</keyword>
<keyword evidence="6" id="KW-1185">Reference proteome</keyword>
<keyword evidence="1" id="KW-0805">Transcription regulation</keyword>
<evidence type="ECO:0000256" key="1">
    <source>
        <dbReference type="ARBA" id="ARBA00023015"/>
    </source>
</evidence>
<evidence type="ECO:0000259" key="4">
    <source>
        <dbReference type="PROSITE" id="PS50043"/>
    </source>
</evidence>
<dbReference type="InterPro" id="IPR000792">
    <property type="entry name" value="Tscrpt_reg_LuxR_C"/>
</dbReference>
<dbReference type="GO" id="GO:0006355">
    <property type="term" value="P:regulation of DNA-templated transcription"/>
    <property type="evidence" value="ECO:0007669"/>
    <property type="project" value="InterPro"/>
</dbReference>
<protein>
    <submittedName>
        <fullName evidence="5">Regulatory protein, luxR family</fullName>
    </submittedName>
</protein>
<evidence type="ECO:0000313" key="5">
    <source>
        <dbReference type="EMBL" id="SFJ95670.1"/>
    </source>
</evidence>
<sequence>MSITKVRLTIDSNLKDEQERAKLAELHQFVVSHIMSLEFQEGVKVTMEYGSQAESGQEDLDEADGQEWGSLSDRQRQIARMLCQHYSIKRIAEELYVSVNTVKKHIQNVKKTLNIEASGADFTYALEQLLQRGKTEGKEHTQIE</sequence>
<dbReference type="PANTHER" id="PTHR44688:SF16">
    <property type="entry name" value="DNA-BINDING TRANSCRIPTIONAL ACTIVATOR DEVR_DOSR"/>
    <property type="match status" value="1"/>
</dbReference>
<dbReference type="PROSITE" id="PS50043">
    <property type="entry name" value="HTH_LUXR_2"/>
    <property type="match status" value="1"/>
</dbReference>
<dbReference type="Pfam" id="PF00196">
    <property type="entry name" value="GerE"/>
    <property type="match status" value="1"/>
</dbReference>